<gene>
    <name evidence="11" type="primary">metE</name>
    <name evidence="17" type="ORF">CAL12_09490</name>
</gene>
<dbReference type="NCBIfam" id="NF003556">
    <property type="entry name" value="PRK05222.1"/>
    <property type="match status" value="1"/>
</dbReference>
<dbReference type="SUPFAM" id="SSF51726">
    <property type="entry name" value="UROD/MetE-like"/>
    <property type="match status" value="2"/>
</dbReference>
<dbReference type="Pfam" id="PF01717">
    <property type="entry name" value="Meth_synt_2"/>
    <property type="match status" value="1"/>
</dbReference>
<feature type="binding site" evidence="11">
    <location>
        <position position="117"/>
    </location>
    <ligand>
        <name>5-methyltetrahydropteroyltri-L-glutamate</name>
        <dbReference type="ChEBI" id="CHEBI:58207"/>
    </ligand>
</feature>
<dbReference type="CDD" id="cd03311">
    <property type="entry name" value="CIMS_C_terminal_like"/>
    <property type="match status" value="1"/>
</dbReference>
<feature type="binding site" evidence="13">
    <location>
        <position position="735"/>
    </location>
    <ligand>
        <name>Zn(2+)</name>
        <dbReference type="ChEBI" id="CHEBI:29105"/>
        <label>1</label>
        <note>catalytic</note>
    </ligand>
</feature>
<keyword evidence="8 11" id="KW-0677">Repeat</keyword>
<feature type="domain" description="Cobalamin-independent methionine synthase MetE N-terminal" evidence="16">
    <location>
        <begin position="5"/>
        <end position="317"/>
    </location>
</feature>
<dbReference type="HAMAP" id="MF_00172">
    <property type="entry name" value="Meth_synth"/>
    <property type="match status" value="1"/>
</dbReference>
<dbReference type="PIRSF" id="PIRSF000382">
    <property type="entry name" value="MeTrfase_B12_ind"/>
    <property type="match status" value="1"/>
</dbReference>
<evidence type="ECO:0000256" key="3">
    <source>
        <dbReference type="ARBA" id="ARBA00009553"/>
    </source>
</evidence>
<dbReference type="InterPro" id="IPR006276">
    <property type="entry name" value="Cobalamin-indep_Met_synthase"/>
</dbReference>
<dbReference type="GO" id="GO:0003871">
    <property type="term" value="F:5-methyltetrahydropteroyltriglutamate-homocysteine S-methyltransferase activity"/>
    <property type="evidence" value="ECO:0007669"/>
    <property type="project" value="UniProtKB-UniRule"/>
</dbReference>
<evidence type="ECO:0000256" key="2">
    <source>
        <dbReference type="ARBA" id="ARBA00004681"/>
    </source>
</evidence>
<evidence type="ECO:0000256" key="11">
    <source>
        <dbReference type="HAMAP-Rule" id="MF_00172"/>
    </source>
</evidence>
<evidence type="ECO:0000313" key="17">
    <source>
        <dbReference type="EMBL" id="ARP81054.1"/>
    </source>
</evidence>
<feature type="domain" description="Cobalamin-independent methionine synthase MetE C-terminal/archaeal" evidence="15">
    <location>
        <begin position="435"/>
        <end position="757"/>
    </location>
</feature>
<feature type="binding site" evidence="11 12">
    <location>
        <position position="493"/>
    </location>
    <ligand>
        <name>L-methionine</name>
        <dbReference type="ChEBI" id="CHEBI:57844"/>
    </ligand>
</feature>
<evidence type="ECO:0000256" key="14">
    <source>
        <dbReference type="PIRSR" id="PIRSR000382-3"/>
    </source>
</evidence>
<organism evidence="17 18">
    <name type="scientific">Bordetella genomosp. 8</name>
    <dbReference type="NCBI Taxonomy" id="1416806"/>
    <lineage>
        <taxon>Bacteria</taxon>
        <taxon>Pseudomonadati</taxon>
        <taxon>Pseudomonadota</taxon>
        <taxon>Betaproteobacteria</taxon>
        <taxon>Burkholderiales</taxon>
        <taxon>Alcaligenaceae</taxon>
        <taxon>Bordetella</taxon>
    </lineage>
</organism>
<dbReference type="CDD" id="cd03312">
    <property type="entry name" value="CIMS_N_terminal_like"/>
    <property type="match status" value="1"/>
</dbReference>
<keyword evidence="6 11" id="KW-0808">Transferase</keyword>
<feature type="binding site" evidence="11 12">
    <location>
        <begin position="440"/>
        <end position="442"/>
    </location>
    <ligand>
        <name>L-methionine</name>
        <dbReference type="ChEBI" id="CHEBI:57844"/>
    </ligand>
</feature>
<feature type="binding site" evidence="11">
    <location>
        <position position="493"/>
    </location>
    <ligand>
        <name>L-homocysteine</name>
        <dbReference type="ChEBI" id="CHEBI:58199"/>
    </ligand>
</feature>
<feature type="binding site" evidence="13">
    <location>
        <position position="674"/>
    </location>
    <ligand>
        <name>Zn(2+)</name>
        <dbReference type="ChEBI" id="CHEBI:29105"/>
        <label>1</label>
        <note>catalytic</note>
    </ligand>
</feature>
<evidence type="ECO:0000256" key="12">
    <source>
        <dbReference type="PIRSR" id="PIRSR000382-1"/>
    </source>
</evidence>
<evidence type="ECO:0000259" key="15">
    <source>
        <dbReference type="Pfam" id="PF01717"/>
    </source>
</evidence>
<feature type="binding site" evidence="11">
    <location>
        <position position="614"/>
    </location>
    <ligand>
        <name>5-methyltetrahydropteroyltri-L-glutamate</name>
        <dbReference type="ChEBI" id="CHEBI:58207"/>
    </ligand>
</feature>
<dbReference type="GO" id="GO:0032259">
    <property type="term" value="P:methylation"/>
    <property type="evidence" value="ECO:0007669"/>
    <property type="project" value="UniProtKB-KW"/>
</dbReference>
<evidence type="ECO:0000259" key="16">
    <source>
        <dbReference type="Pfam" id="PF08267"/>
    </source>
</evidence>
<feature type="binding site" evidence="11">
    <location>
        <position position="735"/>
    </location>
    <ligand>
        <name>Zn(2+)</name>
        <dbReference type="ChEBI" id="CHEBI:29105"/>
        <note>catalytic</note>
    </ligand>
</feature>
<evidence type="ECO:0000256" key="5">
    <source>
        <dbReference type="ARBA" id="ARBA00022605"/>
    </source>
</evidence>
<feature type="binding site" evidence="11">
    <location>
        <begin position="16"/>
        <end position="19"/>
    </location>
    <ligand>
        <name>5-methyltetrahydropteroyltri-L-glutamate</name>
        <dbReference type="ChEBI" id="CHEBI:58207"/>
    </ligand>
</feature>
<evidence type="ECO:0000256" key="1">
    <source>
        <dbReference type="ARBA" id="ARBA00002777"/>
    </source>
</evidence>
<feature type="binding site" evidence="11">
    <location>
        <position position="652"/>
    </location>
    <ligand>
        <name>Zn(2+)</name>
        <dbReference type="ChEBI" id="CHEBI:29105"/>
        <note>catalytic</note>
    </ligand>
</feature>
<dbReference type="Pfam" id="PF08267">
    <property type="entry name" value="Meth_synt_1"/>
    <property type="match status" value="1"/>
</dbReference>
<keyword evidence="5 11" id="KW-0028">Amino-acid biosynthesis</keyword>
<dbReference type="InterPro" id="IPR038071">
    <property type="entry name" value="UROD/MetE-like_sf"/>
</dbReference>
<feature type="binding site" evidence="11 12">
    <location>
        <begin position="440"/>
        <end position="442"/>
    </location>
    <ligand>
        <name>L-homocysteine</name>
        <dbReference type="ChEBI" id="CHEBI:58199"/>
    </ligand>
</feature>
<evidence type="ECO:0000256" key="8">
    <source>
        <dbReference type="ARBA" id="ARBA00022737"/>
    </source>
</evidence>
<dbReference type="InterPro" id="IPR013215">
    <property type="entry name" value="Cbl-indep_Met_Synth_N"/>
</dbReference>
<proteinExistence type="inferred from homology"/>
<feature type="binding site" evidence="11 12">
    <location>
        <position position="608"/>
    </location>
    <ligand>
        <name>L-homocysteine</name>
        <dbReference type="ChEBI" id="CHEBI:58199"/>
    </ligand>
</feature>
<dbReference type="OrthoDB" id="244285at2"/>
<reference evidence="17 18" key="1">
    <citation type="submission" date="2017-05" db="EMBL/GenBank/DDBJ databases">
        <title>Complete and WGS of Bordetella genogroups.</title>
        <authorList>
            <person name="Spilker T."/>
            <person name="LiPuma J."/>
        </authorList>
    </citation>
    <scope>NUCLEOTIDE SEQUENCE [LARGE SCALE GENOMIC DNA]</scope>
    <source>
        <strain evidence="17 18">AU19157</strain>
    </source>
</reference>
<dbReference type="PANTHER" id="PTHR30519">
    <property type="entry name" value="5-METHYLTETRAHYDROPTEROYLTRIGLUTAMATE--HOMOCYSTEINE METHYLTRANSFERASE"/>
    <property type="match status" value="1"/>
</dbReference>
<sequence length="763" mass="84705">MTTIHNLGFPRIGAQRELKRAVEAYWAGKSSLAELEETGRALRARHWQVQADAGVHLIPVGDFAWYDHVLEWTTLLGAVPARFGQQDAAPVTLDTLFRMGRGRAPTGTPAAACEMTKWFDTNYHYIVPELTPAQTFRIARESLFEQIREAQQAGHRVKPVIPGPLTWLWLGKGDAYTGPGDVAKLDLLAGLIPVYIEVLRRIAELGVEWVQIDEPILALDLPTAWRDAYASSYARLSGGALKLLVATYFDGLQDNLATAAALPVAGLHVDLVRAPEQLAPLIDVIGSKILSAGIVNGRNIWRTDLDLALKSLAPAKAALGERLWIAPSCSLLHVPVDLAHETELDDELKSWLSFAVQKLDEVRTLALALDGSQEPAVQEALRLQRAALADRARSPRIHNPAVAKRMAGAAQVQRDRAPFPQRIVHQQEKLRLPAFPTTTIGSFPQTAEIRALRRDWKAGALGDSAYETAIRKEIESVIRFQERVGLDVLVHGEPERNDMVEYFGELLAGFAFTRNGWVQSYGSRCVKPPIIFGDVARPAPMTVAWSSYAQSLTDKPVKGMLTGPVTILQWSFVRDDQPREQTCRQLALALRDEVVDLEKAGIRVIQIDEPAIREGLPLRRADWQAYLDWAVDCFRLSTGGVQEDTQIHTHMCYAEFNDIIESIAAMDADVITIETSRSNMELLKAFEEFRYPNDIGPGVYDIHSPNVPDVDWMVGLMRKAGGRLPKERLWVNPDCGLKTRAWPETEAALVSMVDAARQLRAQA</sequence>
<protein>
    <recommendedName>
        <fullName evidence="11">5-methyltetrahydropteroyltriglutamate--homocysteine methyltransferase</fullName>
        <ecNumber evidence="11">2.1.1.14</ecNumber>
    </recommendedName>
    <alternativeName>
        <fullName evidence="11">Cobalamin-independent methionine synthase</fullName>
    </alternativeName>
    <alternativeName>
        <fullName evidence="11">Methionine synthase, vitamin-B12 independent isozyme</fullName>
    </alternativeName>
</protein>
<comment type="pathway">
    <text evidence="2 11">Amino-acid biosynthesis; L-methionine biosynthesis via de novo pathway; L-methionine from L-homocysteine (MetE route): step 1/1.</text>
</comment>
<dbReference type="FunFam" id="3.20.20.210:FF:000003">
    <property type="entry name" value="5-methyltetrahydropteroyltriglutamate--homocysteine methyltransferase"/>
    <property type="match status" value="1"/>
</dbReference>
<comment type="cofactor">
    <cofactor evidence="11">
        <name>Zn(2+)</name>
        <dbReference type="ChEBI" id="CHEBI:29105"/>
    </cofactor>
    <text evidence="11">Binds 1 zinc ion per subunit.</text>
</comment>
<dbReference type="NCBIfam" id="TIGR01371">
    <property type="entry name" value="met_syn_B12ind"/>
    <property type="match status" value="1"/>
</dbReference>
<evidence type="ECO:0000256" key="7">
    <source>
        <dbReference type="ARBA" id="ARBA00022723"/>
    </source>
</evidence>
<evidence type="ECO:0000256" key="10">
    <source>
        <dbReference type="ARBA" id="ARBA00023167"/>
    </source>
</evidence>
<feature type="binding site" evidence="13">
    <location>
        <position position="650"/>
    </location>
    <ligand>
        <name>Zn(2+)</name>
        <dbReference type="ChEBI" id="CHEBI:29105"/>
        <label>1</label>
        <note>catalytic</note>
    </ligand>
</feature>
<dbReference type="Proteomes" id="UP000194151">
    <property type="component" value="Chromosome"/>
</dbReference>
<keyword evidence="18" id="KW-1185">Reference proteome</keyword>
<evidence type="ECO:0000256" key="9">
    <source>
        <dbReference type="ARBA" id="ARBA00022833"/>
    </source>
</evidence>
<keyword evidence="7 11" id="KW-0479">Metal-binding</keyword>
<dbReference type="EC" id="2.1.1.14" evidence="11"/>
<comment type="similarity">
    <text evidence="3 11">Belongs to the vitamin-B12 independent methionine synthase family.</text>
</comment>
<feature type="binding site" evidence="12">
    <location>
        <position position="19"/>
    </location>
    <ligand>
        <name>5-methyltetrahydropteroyltri-L-glutamate</name>
        <dbReference type="ChEBI" id="CHEBI:58207"/>
    </ligand>
</feature>
<dbReference type="RefSeq" id="WP_086064262.1">
    <property type="nucleotide sequence ID" value="NZ_CP021108.1"/>
</dbReference>
<dbReference type="STRING" id="1416806.CAL12_09490"/>
<name>A0A1W6YJ81_9BORD</name>
<comment type="function">
    <text evidence="1 11">Catalyzes the transfer of a methyl group from 5-methyltetrahydrofolate to homocysteine resulting in methionine formation.</text>
</comment>
<comment type="catalytic activity">
    <reaction evidence="11">
        <text>5-methyltetrahydropteroyltri-L-glutamate + L-homocysteine = tetrahydropteroyltri-L-glutamate + L-methionine</text>
        <dbReference type="Rhea" id="RHEA:21196"/>
        <dbReference type="ChEBI" id="CHEBI:57844"/>
        <dbReference type="ChEBI" id="CHEBI:58140"/>
        <dbReference type="ChEBI" id="CHEBI:58199"/>
        <dbReference type="ChEBI" id="CHEBI:58207"/>
        <dbReference type="EC" id="2.1.1.14"/>
    </reaction>
</comment>
<comment type="cofactor">
    <cofactor evidence="13">
        <name>Zn(2+)</name>
        <dbReference type="ChEBI" id="CHEBI:29105"/>
    </cofactor>
    <text evidence="13">Binds 2 Zn(2+) ions per subunit.</text>
</comment>
<keyword evidence="9 11" id="KW-0862">Zinc</keyword>
<dbReference type="EMBL" id="CP021108">
    <property type="protein sequence ID" value="ARP81054.1"/>
    <property type="molecule type" value="Genomic_DNA"/>
</dbReference>
<evidence type="ECO:0000256" key="4">
    <source>
        <dbReference type="ARBA" id="ARBA00022603"/>
    </source>
</evidence>
<feature type="binding site" evidence="11 12">
    <location>
        <position position="570"/>
    </location>
    <ligand>
        <name>5-methyltetrahydropteroyltri-L-glutamate</name>
        <dbReference type="ChEBI" id="CHEBI:58207"/>
    </ligand>
</feature>
<dbReference type="GO" id="GO:0071265">
    <property type="term" value="P:L-methionine biosynthetic process"/>
    <property type="evidence" value="ECO:0007669"/>
    <property type="project" value="UniProtKB-ARBA"/>
</dbReference>
<keyword evidence="10 11" id="KW-0486">Methionine biosynthesis</keyword>
<dbReference type="UniPathway" id="UPA00051">
    <property type="reaction ID" value="UER00082"/>
</dbReference>
<dbReference type="KEGG" id="bgv:CAL12_09490"/>
<dbReference type="FunFam" id="3.20.20.210:FF:000002">
    <property type="entry name" value="5-methyltetrahydropteroyltriglutamate--homocysteine methyltransferase"/>
    <property type="match status" value="1"/>
</dbReference>
<dbReference type="AlphaFoldDB" id="A0A1W6YJ81"/>
<dbReference type="Gene3D" id="3.20.20.210">
    <property type="match status" value="2"/>
</dbReference>
<feature type="binding site" evidence="13">
    <location>
        <position position="652"/>
    </location>
    <ligand>
        <name>Zn(2+)</name>
        <dbReference type="ChEBI" id="CHEBI:29105"/>
        <label>1</label>
        <note>catalytic</note>
    </ligand>
</feature>
<feature type="binding site" evidence="11 12">
    <location>
        <begin position="524"/>
        <end position="525"/>
    </location>
    <ligand>
        <name>5-methyltetrahydropteroyltri-L-glutamate</name>
        <dbReference type="ChEBI" id="CHEBI:58207"/>
    </ligand>
</feature>
<dbReference type="InterPro" id="IPR002629">
    <property type="entry name" value="Met_Synth_C/arc"/>
</dbReference>
<feature type="active site" description="Proton donor" evidence="11 14">
    <location>
        <position position="703"/>
    </location>
</feature>
<dbReference type="GO" id="GO:0008270">
    <property type="term" value="F:zinc ion binding"/>
    <property type="evidence" value="ECO:0007669"/>
    <property type="project" value="InterPro"/>
</dbReference>
<keyword evidence="4 11" id="KW-0489">Methyltransferase</keyword>
<evidence type="ECO:0000313" key="18">
    <source>
        <dbReference type="Proteomes" id="UP000194151"/>
    </source>
</evidence>
<feature type="binding site" evidence="11 12">
    <location>
        <position position="608"/>
    </location>
    <ligand>
        <name>L-methionine</name>
        <dbReference type="ChEBI" id="CHEBI:57844"/>
    </ligand>
</feature>
<evidence type="ECO:0000256" key="13">
    <source>
        <dbReference type="PIRSR" id="PIRSR000382-2"/>
    </source>
</evidence>
<feature type="binding site" evidence="11">
    <location>
        <position position="674"/>
    </location>
    <ligand>
        <name>Zn(2+)</name>
        <dbReference type="ChEBI" id="CHEBI:29105"/>
        <note>catalytic</note>
    </ligand>
</feature>
<accession>A0A1W6YJ81</accession>
<feature type="binding site" evidence="11">
    <location>
        <position position="650"/>
    </location>
    <ligand>
        <name>Zn(2+)</name>
        <dbReference type="ChEBI" id="CHEBI:29105"/>
        <note>catalytic</note>
    </ligand>
</feature>
<evidence type="ECO:0000256" key="6">
    <source>
        <dbReference type="ARBA" id="ARBA00022679"/>
    </source>
</evidence>
<feature type="binding site" evidence="12">
    <location>
        <position position="122"/>
    </location>
    <ligand>
        <name>5-methyltetrahydropteroyltri-L-glutamate</name>
        <dbReference type="ChEBI" id="CHEBI:58207"/>
    </ligand>
</feature>